<evidence type="ECO:0000256" key="8">
    <source>
        <dbReference type="ARBA" id="ARBA00023170"/>
    </source>
</evidence>
<dbReference type="SUPFAM" id="SSF57716">
    <property type="entry name" value="Glucocorticoid receptor-like (DNA-binding domain)"/>
    <property type="match status" value="1"/>
</dbReference>
<keyword evidence="14" id="KW-1185">Reference proteome</keyword>
<name>A0ABN7NY84_TIMPD</name>
<gene>
    <name evidence="13" type="ORF">TPAB3V08_LOCUS6602</name>
</gene>
<evidence type="ECO:0000259" key="11">
    <source>
        <dbReference type="PROSITE" id="PS51030"/>
    </source>
</evidence>
<evidence type="ECO:0000256" key="1">
    <source>
        <dbReference type="ARBA" id="ARBA00004123"/>
    </source>
</evidence>
<keyword evidence="7" id="KW-0804">Transcription</keyword>
<comment type="subcellular location">
    <subcellularLocation>
        <location evidence="1">Nucleus</location>
    </subcellularLocation>
</comment>
<evidence type="ECO:0000256" key="6">
    <source>
        <dbReference type="ARBA" id="ARBA00023125"/>
    </source>
</evidence>
<dbReference type="Proteomes" id="UP001153148">
    <property type="component" value="Unassembled WGS sequence"/>
</dbReference>
<evidence type="ECO:0000256" key="4">
    <source>
        <dbReference type="ARBA" id="ARBA00022833"/>
    </source>
</evidence>
<evidence type="ECO:0000256" key="7">
    <source>
        <dbReference type="ARBA" id="ARBA00023163"/>
    </source>
</evidence>
<keyword evidence="8" id="KW-0675">Receptor</keyword>
<protein>
    <recommendedName>
        <fullName evidence="15">Nuclear receptor subfamily 2 group E member 1</fullName>
    </recommendedName>
</protein>
<evidence type="ECO:0008006" key="15">
    <source>
        <dbReference type="Google" id="ProtNLM"/>
    </source>
</evidence>
<dbReference type="InterPro" id="IPR013088">
    <property type="entry name" value="Znf_NHR/GATA"/>
</dbReference>
<evidence type="ECO:0000256" key="10">
    <source>
        <dbReference type="SAM" id="MobiDB-lite"/>
    </source>
</evidence>
<dbReference type="PRINTS" id="PR00398">
    <property type="entry name" value="STRDHORMONER"/>
</dbReference>
<accession>A0ABN7NY84</accession>
<feature type="region of interest" description="Disordered" evidence="10">
    <location>
        <begin position="424"/>
        <end position="451"/>
    </location>
</feature>
<dbReference type="InterPro" id="IPR050274">
    <property type="entry name" value="Nuclear_hormone_rcpt_NR2"/>
</dbReference>
<dbReference type="InterPro" id="IPR000536">
    <property type="entry name" value="Nucl_hrmn_rcpt_lig-bd"/>
</dbReference>
<dbReference type="PROSITE" id="PS00031">
    <property type="entry name" value="NUCLEAR_REC_DBD_1"/>
    <property type="match status" value="1"/>
</dbReference>
<evidence type="ECO:0000313" key="14">
    <source>
        <dbReference type="Proteomes" id="UP001153148"/>
    </source>
</evidence>
<sequence length="531" mass="58052">MIPVIPGRILYDIPCKVCQDHSSGKHYGIFACDGCAGFFKRSIRRQRQYVCKAKSEGSCMVDKTHRNQCRACRLNKCLEAGMNKDAVQHERGPRNSTLRRQMALYFKEPGSPSSSPLGDLSSGLRSHPPVLDLALPKVTSTSSHNHPRNEHHPPHHLLPPPGIATATFLCAPGQAPKLNTTGALANYATETDSNLDLPITGSLVYYESSALDHVATEAGFPLPTPFSLHTTEAVCESAARLLFMNVKWAKNVPAFTNLHFKDQEKPPPVHPIEIRTSISPSSAVKLNTTSALANYATEAGYLMLLESSWRELFVLGAAQFLLPMELGPLIASCGALSDSERALALLQEVKVFQDTIDKFRAMTVDPHEYACLRAIVLFKTGIRRQCDLILWHRSLTDNNVPYGYGVCIRGLGVRVKDVEAFNGSSSPVSSTSGPSCPSSSPTSTTTTTGDAKTLRDLPAVAALQDHTQLTLNKYISTAHPGQPFRFGKLLLLLPSLRAVSNGTIEELFFRRTIGNIPIERIICDMYTASDL</sequence>
<proteinExistence type="predicted"/>
<dbReference type="PROSITE" id="PS51030">
    <property type="entry name" value="NUCLEAR_REC_DBD_2"/>
    <property type="match status" value="1"/>
</dbReference>
<dbReference type="PANTHER" id="PTHR24083">
    <property type="entry name" value="NUCLEAR HORMONE RECEPTOR"/>
    <property type="match status" value="1"/>
</dbReference>
<keyword evidence="6" id="KW-0238">DNA-binding</keyword>
<feature type="compositionally biased region" description="Low complexity" evidence="10">
    <location>
        <begin position="424"/>
        <end position="449"/>
    </location>
</feature>
<organism evidence="13 14">
    <name type="scientific">Timema podura</name>
    <name type="common">Walking stick</name>
    <dbReference type="NCBI Taxonomy" id="61482"/>
    <lineage>
        <taxon>Eukaryota</taxon>
        <taxon>Metazoa</taxon>
        <taxon>Ecdysozoa</taxon>
        <taxon>Arthropoda</taxon>
        <taxon>Hexapoda</taxon>
        <taxon>Insecta</taxon>
        <taxon>Pterygota</taxon>
        <taxon>Neoptera</taxon>
        <taxon>Polyneoptera</taxon>
        <taxon>Phasmatodea</taxon>
        <taxon>Timematodea</taxon>
        <taxon>Timematoidea</taxon>
        <taxon>Timematidae</taxon>
        <taxon>Timema</taxon>
    </lineage>
</organism>
<evidence type="ECO:0000256" key="9">
    <source>
        <dbReference type="ARBA" id="ARBA00023242"/>
    </source>
</evidence>
<dbReference type="Gene3D" id="3.30.50.10">
    <property type="entry name" value="Erythroid Transcription Factor GATA-1, subunit A"/>
    <property type="match status" value="1"/>
</dbReference>
<evidence type="ECO:0000256" key="5">
    <source>
        <dbReference type="ARBA" id="ARBA00023015"/>
    </source>
</evidence>
<dbReference type="PRINTS" id="PR00047">
    <property type="entry name" value="STROIDFINGER"/>
</dbReference>
<keyword evidence="4" id="KW-0862">Zinc</keyword>
<reference evidence="13" key="1">
    <citation type="submission" date="2021-03" db="EMBL/GenBank/DDBJ databases">
        <authorList>
            <person name="Tran Van P."/>
        </authorList>
    </citation>
    <scope>NUCLEOTIDE SEQUENCE</scope>
</reference>
<dbReference type="PROSITE" id="PS51843">
    <property type="entry name" value="NR_LBD"/>
    <property type="match status" value="1"/>
</dbReference>
<keyword evidence="3" id="KW-0863">Zinc-finger</keyword>
<evidence type="ECO:0000259" key="12">
    <source>
        <dbReference type="PROSITE" id="PS51843"/>
    </source>
</evidence>
<keyword evidence="9" id="KW-0539">Nucleus</keyword>
<dbReference type="CDD" id="cd07163">
    <property type="entry name" value="NR_DBD_TLX"/>
    <property type="match status" value="1"/>
</dbReference>
<dbReference type="EMBL" id="CAJPIN010010148">
    <property type="protein sequence ID" value="CAG2059641.1"/>
    <property type="molecule type" value="Genomic_DNA"/>
</dbReference>
<evidence type="ECO:0000256" key="2">
    <source>
        <dbReference type="ARBA" id="ARBA00022723"/>
    </source>
</evidence>
<comment type="caution">
    <text evidence="13">The sequence shown here is derived from an EMBL/GenBank/DDBJ whole genome shotgun (WGS) entry which is preliminary data.</text>
</comment>
<dbReference type="Gene3D" id="1.10.565.10">
    <property type="entry name" value="Retinoid X Receptor"/>
    <property type="match status" value="1"/>
</dbReference>
<evidence type="ECO:0000256" key="3">
    <source>
        <dbReference type="ARBA" id="ARBA00022771"/>
    </source>
</evidence>
<dbReference type="InterPro" id="IPR035500">
    <property type="entry name" value="NHR-like_dom_sf"/>
</dbReference>
<dbReference type="InterPro" id="IPR001628">
    <property type="entry name" value="Znf_hrmn_rcpt"/>
</dbReference>
<dbReference type="SMART" id="SM00430">
    <property type="entry name" value="HOLI"/>
    <property type="match status" value="1"/>
</dbReference>
<feature type="domain" description="Nuclear receptor" evidence="11">
    <location>
        <begin position="12"/>
        <end position="89"/>
    </location>
</feature>
<dbReference type="InterPro" id="IPR001723">
    <property type="entry name" value="Nuclear_hrmn_rcpt"/>
</dbReference>
<dbReference type="Pfam" id="PF00105">
    <property type="entry name" value="zf-C4"/>
    <property type="match status" value="1"/>
</dbReference>
<keyword evidence="5" id="KW-0805">Transcription regulation</keyword>
<feature type="domain" description="NR LBD" evidence="12">
    <location>
        <begin position="201"/>
        <end position="529"/>
    </location>
</feature>
<evidence type="ECO:0000313" key="13">
    <source>
        <dbReference type="EMBL" id="CAG2059641.1"/>
    </source>
</evidence>
<dbReference type="SUPFAM" id="SSF48508">
    <property type="entry name" value="Nuclear receptor ligand-binding domain"/>
    <property type="match status" value="1"/>
</dbReference>
<keyword evidence="2" id="KW-0479">Metal-binding</keyword>
<dbReference type="SMART" id="SM00399">
    <property type="entry name" value="ZnF_C4"/>
    <property type="match status" value="1"/>
</dbReference>